<dbReference type="InterPro" id="IPR012551">
    <property type="entry name" value="DUF1707_SHOCT-like"/>
</dbReference>
<dbReference type="eggNOG" id="COG4758">
    <property type="taxonomic scope" value="Bacteria"/>
</dbReference>
<gene>
    <name evidence="3" type="ordered locus">MLP_05460</name>
</gene>
<dbReference type="STRING" id="1032480.MLP_05460"/>
<dbReference type="Proteomes" id="UP000007947">
    <property type="component" value="Chromosome"/>
</dbReference>
<dbReference type="KEGG" id="mph:MLP_05460"/>
<dbReference type="EMBL" id="AP012204">
    <property type="protein sequence ID" value="BAK33560.1"/>
    <property type="molecule type" value="Genomic_DNA"/>
</dbReference>
<organism evidence="3 4">
    <name type="scientific">Microlunatus phosphovorus (strain ATCC 700054 / DSM 10555 / JCM 9379 / NBRC 101784 / NCIMB 13414 / VKM Ac-1990 / NM-1)</name>
    <dbReference type="NCBI Taxonomy" id="1032480"/>
    <lineage>
        <taxon>Bacteria</taxon>
        <taxon>Bacillati</taxon>
        <taxon>Actinomycetota</taxon>
        <taxon>Actinomycetes</taxon>
        <taxon>Propionibacteriales</taxon>
        <taxon>Propionibacteriaceae</taxon>
        <taxon>Microlunatus</taxon>
    </lineage>
</organism>
<sequence>MEHMSDSVPEPTGVGPLAGGNLRASDADRDQVTAVLSTAYAEGRITREEHDERLDQVMRAKTFDDLVPITSDLVPLSAVPVQPLATNPVPAPVEVSTTQFQIDTSRDSGSDQLIAIFGGASRKGRWRMPKQSTAIALFGGIDLDLTEATFESTEIEITGFWCFGGMDIKAPAGIEVRDRTAGIFGGTDIKGLGDPVPGAPVITIKGVSLFGGVSVAGPIPSKRKRNRRRHELH</sequence>
<name>F5XK64_MICPN</name>
<feature type="domain" description="DUF1707" evidence="2">
    <location>
        <begin position="22"/>
        <end position="73"/>
    </location>
</feature>
<protein>
    <recommendedName>
        <fullName evidence="2">DUF1707 domain-containing protein</fullName>
    </recommendedName>
</protein>
<keyword evidence="4" id="KW-1185">Reference proteome</keyword>
<proteinExistence type="predicted"/>
<feature type="region of interest" description="Disordered" evidence="1">
    <location>
        <begin position="1"/>
        <end position="29"/>
    </location>
</feature>
<dbReference type="PANTHER" id="PTHR40763">
    <property type="entry name" value="MEMBRANE PROTEIN-RELATED"/>
    <property type="match status" value="1"/>
</dbReference>
<evidence type="ECO:0000259" key="2">
    <source>
        <dbReference type="Pfam" id="PF08044"/>
    </source>
</evidence>
<dbReference type="AlphaFoldDB" id="F5XK64"/>
<dbReference type="Pfam" id="PF08044">
    <property type="entry name" value="DUF1707"/>
    <property type="match status" value="1"/>
</dbReference>
<dbReference type="HOGENOM" id="CLU_075817_0_0_11"/>
<evidence type="ECO:0000313" key="4">
    <source>
        <dbReference type="Proteomes" id="UP000007947"/>
    </source>
</evidence>
<dbReference type="PANTHER" id="PTHR40763:SF4">
    <property type="entry name" value="DUF1707 DOMAIN-CONTAINING PROTEIN"/>
    <property type="match status" value="1"/>
</dbReference>
<evidence type="ECO:0000256" key="1">
    <source>
        <dbReference type="SAM" id="MobiDB-lite"/>
    </source>
</evidence>
<reference evidence="3 4" key="1">
    <citation type="submission" date="2011-05" db="EMBL/GenBank/DDBJ databases">
        <title>Whole genome sequence of Microlunatus phosphovorus NM-1.</title>
        <authorList>
            <person name="Hosoyama A."/>
            <person name="Sasaki K."/>
            <person name="Harada T."/>
            <person name="Igarashi R."/>
            <person name="Kawakoshi A."/>
            <person name="Sasagawa M."/>
            <person name="Fukada J."/>
            <person name="Nakamura S."/>
            <person name="Katano Y."/>
            <person name="Hanada S."/>
            <person name="Kamagata Y."/>
            <person name="Nakamura N."/>
            <person name="Yamazaki S."/>
            <person name="Fujita N."/>
        </authorList>
    </citation>
    <scope>NUCLEOTIDE SEQUENCE [LARGE SCALE GENOMIC DNA]</scope>
    <source>
        <strain evidence="4">ATCC 700054 / DSM 10555 / JCM 9379 / NBRC 101784 / NCIMB 13414 / VKM Ac-1990 / NM-1</strain>
    </source>
</reference>
<evidence type="ECO:0000313" key="3">
    <source>
        <dbReference type="EMBL" id="BAK33560.1"/>
    </source>
</evidence>
<accession>F5XK64</accession>